<gene>
    <name evidence="2" type="ORF">LB941_06335</name>
</gene>
<proteinExistence type="predicted"/>
<reference evidence="2 3" key="1">
    <citation type="journal article" date="2023" name="Int. J. Syst. Evol. Microbiol.">
        <title>Ligilactobacillus ubinensis sp. nov., a novel species isolated from the wild ferment of a durian fruit (Durio zibethinus).</title>
        <authorList>
            <person name="Heng Y.C."/>
            <person name="Menon N."/>
            <person name="Chen B."/>
            <person name="Loo B.Z.L."/>
            <person name="Wong G.W.J."/>
            <person name="Lim A.C.H."/>
            <person name="Silvaraju S."/>
            <person name="Kittelmann S."/>
        </authorList>
    </citation>
    <scope>NUCLEOTIDE SEQUENCE [LARGE SCALE GENOMIC DNA]</scope>
    <source>
        <strain evidence="2 3">WILCCON 0076</strain>
    </source>
</reference>
<evidence type="ECO:0000259" key="1">
    <source>
        <dbReference type="Pfam" id="PF21793"/>
    </source>
</evidence>
<dbReference type="InterPro" id="IPR049242">
    <property type="entry name" value="DUF6877"/>
</dbReference>
<organism evidence="2 3">
    <name type="scientific">Ligilactobacillus ubinensis</name>
    <dbReference type="NCBI Taxonomy" id="2876789"/>
    <lineage>
        <taxon>Bacteria</taxon>
        <taxon>Bacillati</taxon>
        <taxon>Bacillota</taxon>
        <taxon>Bacilli</taxon>
        <taxon>Lactobacillales</taxon>
        <taxon>Lactobacillaceae</taxon>
        <taxon>Ligilactobacillus</taxon>
    </lineage>
</organism>
<feature type="domain" description="DUF6877" evidence="1">
    <location>
        <begin position="7"/>
        <end position="59"/>
    </location>
</feature>
<dbReference type="EMBL" id="JAIULA010000010">
    <property type="protein sequence ID" value="MCP0886950.1"/>
    <property type="molecule type" value="Genomic_DNA"/>
</dbReference>
<evidence type="ECO:0000313" key="2">
    <source>
        <dbReference type="EMBL" id="MCP0886950.1"/>
    </source>
</evidence>
<evidence type="ECO:0000313" key="3">
    <source>
        <dbReference type="Proteomes" id="UP001139006"/>
    </source>
</evidence>
<dbReference type="Proteomes" id="UP001139006">
    <property type="component" value="Unassembled WGS sequence"/>
</dbReference>
<comment type="caution">
    <text evidence="2">The sequence shown here is derived from an EMBL/GenBank/DDBJ whole genome shotgun (WGS) entry which is preliminary data.</text>
</comment>
<name>A0A9X2JLT7_9LACO</name>
<dbReference type="Pfam" id="PF21793">
    <property type="entry name" value="DUF6877"/>
    <property type="match status" value="1"/>
</dbReference>
<dbReference type="AlphaFoldDB" id="A0A9X2JLT7"/>
<protein>
    <recommendedName>
        <fullName evidence="1">DUF6877 domain-containing protein</fullName>
    </recommendedName>
</protein>
<accession>A0A9X2JLT7</accession>
<sequence length="64" mass="7602">MSETANMALSRLVEEHNFPSVVLKDVFTRMQSNQLGNNDEEAKEAYVWQQVRFLENYLKYMEVE</sequence>
<dbReference type="RefSeq" id="WP_253360426.1">
    <property type="nucleotide sequence ID" value="NZ_JAIULA010000010.1"/>
</dbReference>
<keyword evidence="3" id="KW-1185">Reference proteome</keyword>